<dbReference type="PROSITE" id="PS51257">
    <property type="entry name" value="PROKAR_LIPOPROTEIN"/>
    <property type="match status" value="1"/>
</dbReference>
<evidence type="ECO:0000313" key="8">
    <source>
        <dbReference type="EMBL" id="GBE85058.1"/>
    </source>
</evidence>
<evidence type="ECO:0000256" key="7">
    <source>
        <dbReference type="SAM" id="Phobius"/>
    </source>
</evidence>
<reference evidence="8 9" key="1">
    <citation type="journal article" date="2018" name="Sci. Rep.">
        <title>Genome sequence of the cauliflower mushroom Sparassis crispa (Hanabiratake) and its association with beneficial usage.</title>
        <authorList>
            <person name="Kiyama R."/>
            <person name="Furutani Y."/>
            <person name="Kawaguchi K."/>
            <person name="Nakanishi T."/>
        </authorList>
    </citation>
    <scope>NUCLEOTIDE SEQUENCE [LARGE SCALE GENOMIC DNA]</scope>
</reference>
<keyword evidence="2 7" id="KW-0812">Transmembrane</keyword>
<feature type="transmembrane region" description="Helical" evidence="7">
    <location>
        <begin position="12"/>
        <end position="30"/>
    </location>
</feature>
<dbReference type="EMBL" id="BFAD01000007">
    <property type="protein sequence ID" value="GBE85058.1"/>
    <property type="molecule type" value="Genomic_DNA"/>
</dbReference>
<dbReference type="AlphaFoldDB" id="A0A401GS54"/>
<feature type="transmembrane region" description="Helical" evidence="7">
    <location>
        <begin position="243"/>
        <end position="264"/>
    </location>
</feature>
<feature type="transmembrane region" description="Helical" evidence="7">
    <location>
        <begin position="210"/>
        <end position="231"/>
    </location>
</feature>
<keyword evidence="4 7" id="KW-0472">Membrane</keyword>
<dbReference type="GO" id="GO:0098852">
    <property type="term" value="C:lytic vacuole membrane"/>
    <property type="evidence" value="ECO:0007669"/>
    <property type="project" value="UniProtKB-ARBA"/>
</dbReference>
<dbReference type="Gene3D" id="1.20.1280.290">
    <property type="match status" value="2"/>
</dbReference>
<dbReference type="Pfam" id="PF04193">
    <property type="entry name" value="PQ-loop"/>
    <property type="match status" value="2"/>
</dbReference>
<keyword evidence="3 7" id="KW-1133">Transmembrane helix</keyword>
<proteinExistence type="inferred from homology"/>
<dbReference type="PANTHER" id="PTHR16201">
    <property type="entry name" value="SEVEN TRANSMEMBRANE PROTEIN 1-RELATED"/>
    <property type="match status" value="1"/>
</dbReference>
<feature type="transmembrane region" description="Helical" evidence="7">
    <location>
        <begin position="42"/>
        <end position="63"/>
    </location>
</feature>
<dbReference type="RefSeq" id="XP_027615971.1">
    <property type="nucleotide sequence ID" value="XM_027760170.1"/>
</dbReference>
<evidence type="ECO:0000256" key="3">
    <source>
        <dbReference type="ARBA" id="ARBA00022989"/>
    </source>
</evidence>
<dbReference type="FunCoup" id="A0A401GS54">
    <property type="interactions" value="112"/>
</dbReference>
<name>A0A401GS54_9APHY</name>
<protein>
    <submittedName>
        <fullName evidence="8">Probable vacuolar amino acid transporter</fullName>
    </submittedName>
</protein>
<evidence type="ECO:0000313" key="9">
    <source>
        <dbReference type="Proteomes" id="UP000287166"/>
    </source>
</evidence>
<evidence type="ECO:0000256" key="2">
    <source>
        <dbReference type="ARBA" id="ARBA00022692"/>
    </source>
</evidence>
<dbReference type="GO" id="GO:0015174">
    <property type="term" value="F:basic amino acid transmembrane transporter activity"/>
    <property type="evidence" value="ECO:0007669"/>
    <property type="project" value="UniProtKB-ARBA"/>
</dbReference>
<organism evidence="8 9">
    <name type="scientific">Sparassis crispa</name>
    <dbReference type="NCBI Taxonomy" id="139825"/>
    <lineage>
        <taxon>Eukaryota</taxon>
        <taxon>Fungi</taxon>
        <taxon>Dikarya</taxon>
        <taxon>Basidiomycota</taxon>
        <taxon>Agaricomycotina</taxon>
        <taxon>Agaricomycetes</taxon>
        <taxon>Polyporales</taxon>
        <taxon>Sparassidaceae</taxon>
        <taxon>Sparassis</taxon>
    </lineage>
</organism>
<evidence type="ECO:0000256" key="4">
    <source>
        <dbReference type="ARBA" id="ARBA00023136"/>
    </source>
</evidence>
<comment type="similarity">
    <text evidence="5">Belongs to the laat-1 family.</text>
</comment>
<keyword evidence="9" id="KW-1185">Reference proteome</keyword>
<dbReference type="GeneID" id="38781975"/>
<evidence type="ECO:0000256" key="1">
    <source>
        <dbReference type="ARBA" id="ARBA00004141"/>
    </source>
</evidence>
<dbReference type="InterPro" id="IPR006603">
    <property type="entry name" value="PQ-loop_rpt"/>
</dbReference>
<sequence length="278" mass="30503">MDARGNQNLSSVLGWVSIACWLVVYSPQIIENYQLKSGEGLSVPFVVIWLAGDLCSLTGSVLAGLLPNIIILSAYYAVCDSILLFQIYYYRRTNPALSKGSLLIPDEPPVSSEYPDESIPLLDSQGEKANPPMVREVIKYAGALVFVSAVGVVAWTVDEYFHKGASSSKPDEVLEWKSQALGWASAAMFLGARIPQIVKNVSTRCAGLSPFLFVYSITGNTTYFLAILAASMDMKHLIANASWIAGSTLTVFLDVFVLCQFMYYQTIDRRTSHRRAGC</sequence>
<feature type="transmembrane region" description="Helical" evidence="7">
    <location>
        <begin position="137"/>
        <end position="157"/>
    </location>
</feature>
<dbReference type="Proteomes" id="UP000287166">
    <property type="component" value="Unassembled WGS sequence"/>
</dbReference>
<comment type="catalytic activity">
    <reaction evidence="6">
        <text>L-histidine(out) + L-arginine(in) = L-histidine(in) + L-arginine(out)</text>
        <dbReference type="Rhea" id="RHEA:71063"/>
        <dbReference type="ChEBI" id="CHEBI:32682"/>
        <dbReference type="ChEBI" id="CHEBI:57595"/>
    </reaction>
</comment>
<dbReference type="OrthoDB" id="8048523at2759"/>
<dbReference type="InterPro" id="IPR051415">
    <property type="entry name" value="LAAT-1"/>
</dbReference>
<evidence type="ECO:0000256" key="6">
    <source>
        <dbReference type="ARBA" id="ARBA00050768"/>
    </source>
</evidence>
<dbReference type="FunFam" id="1.20.1280.290:FF:000012">
    <property type="entry name" value="Vacuolar membrane PQ loop repeat protein"/>
    <property type="match status" value="1"/>
</dbReference>
<comment type="subcellular location">
    <subcellularLocation>
        <location evidence="1">Membrane</location>
        <topology evidence="1">Multi-pass membrane protein</topology>
    </subcellularLocation>
</comment>
<comment type="caution">
    <text evidence="8">The sequence shown here is derived from an EMBL/GenBank/DDBJ whole genome shotgun (WGS) entry which is preliminary data.</text>
</comment>
<gene>
    <name evidence="8" type="ORF">SCP_0702440</name>
</gene>
<dbReference type="GO" id="GO:0034486">
    <property type="term" value="P:vacuolar transmembrane transport"/>
    <property type="evidence" value="ECO:0007669"/>
    <property type="project" value="UniProtKB-ARBA"/>
</dbReference>
<dbReference type="InParanoid" id="A0A401GS54"/>
<accession>A0A401GS54</accession>
<feature type="transmembrane region" description="Helical" evidence="7">
    <location>
        <begin position="69"/>
        <end position="90"/>
    </location>
</feature>
<dbReference type="PANTHER" id="PTHR16201:SF44">
    <property type="entry name" value="SEVEN TRANSMEMBRANE PROTEIN 1"/>
    <property type="match status" value="1"/>
</dbReference>
<dbReference type="SMART" id="SM00679">
    <property type="entry name" value="CTNS"/>
    <property type="match status" value="2"/>
</dbReference>
<dbReference type="FunFam" id="1.20.1280.290:FF:000009">
    <property type="entry name" value="PQ loop repeat family protein"/>
    <property type="match status" value="1"/>
</dbReference>
<evidence type="ECO:0000256" key="5">
    <source>
        <dbReference type="ARBA" id="ARBA00038039"/>
    </source>
</evidence>